<dbReference type="OrthoDB" id="101972at2"/>
<dbReference type="PANTHER" id="PTHR40254">
    <property type="entry name" value="BLR0577 PROTEIN"/>
    <property type="match status" value="1"/>
</dbReference>
<name>A0A0N0Z7H8_9GAMM</name>
<dbReference type="Proteomes" id="UP000053226">
    <property type="component" value="Unassembled WGS sequence"/>
</dbReference>
<dbReference type="AlphaFoldDB" id="A0A0N0Z7H8"/>
<dbReference type="InterPro" id="IPR052189">
    <property type="entry name" value="L-asp_N-monooxygenase_NS-form"/>
</dbReference>
<dbReference type="PANTHER" id="PTHR40254:SF1">
    <property type="entry name" value="BLR0577 PROTEIN"/>
    <property type="match status" value="1"/>
</dbReference>
<proteinExistence type="predicted"/>
<dbReference type="EMBL" id="LGAA01000027">
    <property type="protein sequence ID" value="KPD01864.1"/>
    <property type="molecule type" value="Genomic_DNA"/>
</dbReference>
<dbReference type="InterPro" id="IPR036188">
    <property type="entry name" value="FAD/NAD-bd_sf"/>
</dbReference>
<comment type="caution">
    <text evidence="2">The sequence shown here is derived from an EMBL/GenBank/DDBJ whole genome shotgun (WGS) entry which is preliminary data.</text>
</comment>
<dbReference type="SUPFAM" id="SSF51905">
    <property type="entry name" value="FAD/NAD(P)-binding domain"/>
    <property type="match status" value="1"/>
</dbReference>
<gene>
    <name evidence="2" type="ORF">M992_2837</name>
</gene>
<sequence length="489" mass="55251">MNIKRKQLAIIGGGAAGVASFIAAVRNHVADTIYIIDPKPIGPGIVFSTQDNDLICNTSIDTMSVIIDEPLDFLDYLLEQGYDVEAATFVPRKWMGRYLSNRFDKYCAIASQSKINIVHLPYLVHSLKIEGNGLYSLKYSDDQQEKSPLITDVIFCTGFGNVRIPDKLNSHQEHPTFIKSPYPEADMLKKIQSKSRVLIIGSKLSAIDAALLLCREGHHVTMISPSGQIPAVRTQFIRMTKSVFNKQDIASIGSLWNKQASKYNNQCLNYKYLRYFIKTLHTHTKVPCHSQFSSANDVYHRLSEEIEIAEKASCEWQDLASNFIVSMNELYLTEDAYFQGAFHPDFAKTLERYITAIALPNAKKLLHYINIGSLIVQPGEIQNISTEKHHNSWLIDWGVGEYHFEAVINATGYYAPYFFVNSQGNLEIDRQCTHMDDSISILSSMAAKIEQQENIWFVGMPAHIRLWTPNAMIAVTTLANRLIENISNQ</sequence>
<accession>A0A0N0Z7H8</accession>
<dbReference type="PRINTS" id="PR00411">
    <property type="entry name" value="PNDRDTASEI"/>
</dbReference>
<organism evidence="2 3">
    <name type="scientific">Moellerella wisconsensis ATCC 35017</name>
    <dbReference type="NCBI Taxonomy" id="1354267"/>
    <lineage>
        <taxon>Bacteria</taxon>
        <taxon>Pseudomonadati</taxon>
        <taxon>Pseudomonadota</taxon>
        <taxon>Gammaproteobacteria</taxon>
        <taxon>Enterobacterales</taxon>
        <taxon>Morganellaceae</taxon>
        <taxon>Moellerella</taxon>
    </lineage>
</organism>
<feature type="domain" description="FAD-dependent urate hydroxylase HpyO/Asp monooxygenase CreE-like FAD/NAD(P)-binding" evidence="1">
    <location>
        <begin position="9"/>
        <end position="158"/>
    </location>
</feature>
<evidence type="ECO:0000259" key="1">
    <source>
        <dbReference type="Pfam" id="PF13454"/>
    </source>
</evidence>
<evidence type="ECO:0000313" key="3">
    <source>
        <dbReference type="Proteomes" id="UP000053226"/>
    </source>
</evidence>
<dbReference type="InterPro" id="IPR038732">
    <property type="entry name" value="HpyO/CreE_NAD-binding"/>
</dbReference>
<dbReference type="Pfam" id="PF13454">
    <property type="entry name" value="NAD_binding_9"/>
    <property type="match status" value="1"/>
</dbReference>
<keyword evidence="3" id="KW-1185">Reference proteome</keyword>
<reference evidence="2 3" key="1">
    <citation type="submission" date="2015-07" db="EMBL/GenBank/DDBJ databases">
        <title>ATOL: Assembling a taxonomically balanced genome-scale reconstruction of the evolutionary history of the Enterobacteriaceae.</title>
        <authorList>
            <person name="Plunkett G.III."/>
            <person name="Neeno-Eckwall E.C."/>
            <person name="Glasner J.D."/>
            <person name="Perna N.T."/>
        </authorList>
    </citation>
    <scope>NUCLEOTIDE SEQUENCE [LARGE SCALE GENOMIC DNA]</scope>
    <source>
        <strain evidence="2 3">ATCC 35017</strain>
    </source>
</reference>
<dbReference type="RefSeq" id="WP_053909166.1">
    <property type="nucleotide sequence ID" value="NZ_CAWMUS010000027.1"/>
</dbReference>
<dbReference type="Gene3D" id="3.50.50.60">
    <property type="entry name" value="FAD/NAD(P)-binding domain"/>
    <property type="match status" value="1"/>
</dbReference>
<evidence type="ECO:0000313" key="2">
    <source>
        <dbReference type="EMBL" id="KPD01864.1"/>
    </source>
</evidence>
<protein>
    <submittedName>
        <fullName evidence="2">FAD-dependent oxidoreductase</fullName>
    </submittedName>
</protein>